<proteinExistence type="predicted"/>
<dbReference type="EMBL" id="JAXUIC010000004">
    <property type="protein sequence ID" value="KAK4591759.1"/>
    <property type="molecule type" value="Genomic_DNA"/>
</dbReference>
<comment type="caution">
    <text evidence="1">The sequence shown here is derived from an EMBL/GenBank/DDBJ whole genome shotgun (WGS) entry which is preliminary data.</text>
</comment>
<gene>
    <name evidence="1" type="ORF">RGQ29_016272</name>
</gene>
<sequence>MFNLLGIFDCRQFWRGAIQVPTFTGDSPEGIKTRNSYSFRDQYVHLNISISSNLTPKQHELIEEFAKEEQGEYEKHSIARASGSKC</sequence>
<name>A0AAN7IW90_QUERU</name>
<evidence type="ECO:0000313" key="2">
    <source>
        <dbReference type="Proteomes" id="UP001324115"/>
    </source>
</evidence>
<dbReference type="Proteomes" id="UP001324115">
    <property type="component" value="Unassembled WGS sequence"/>
</dbReference>
<accession>A0AAN7IW90</accession>
<keyword evidence="2" id="KW-1185">Reference proteome</keyword>
<protein>
    <submittedName>
        <fullName evidence="1">Uncharacterized protein</fullName>
    </submittedName>
</protein>
<reference evidence="1 2" key="1">
    <citation type="journal article" date="2023" name="G3 (Bethesda)">
        <title>A haplotype-resolved chromosome-scale genome for Quercus rubra L. provides insights into the genetics of adaptive traits for red oak species.</title>
        <authorList>
            <person name="Kapoor B."/>
            <person name="Jenkins J."/>
            <person name="Schmutz J."/>
            <person name="Zhebentyayeva T."/>
            <person name="Kuelheim C."/>
            <person name="Coggeshall M."/>
            <person name="Heim C."/>
            <person name="Lasky J.R."/>
            <person name="Leites L."/>
            <person name="Islam-Faridi N."/>
            <person name="Romero-Severson J."/>
            <person name="DeLeo V.L."/>
            <person name="Lucas S.M."/>
            <person name="Lazic D."/>
            <person name="Gailing O."/>
            <person name="Carlson J."/>
            <person name="Staton M."/>
        </authorList>
    </citation>
    <scope>NUCLEOTIDE SEQUENCE [LARGE SCALE GENOMIC DNA]</scope>
    <source>
        <strain evidence="1">Pseudo-F2</strain>
    </source>
</reference>
<organism evidence="1 2">
    <name type="scientific">Quercus rubra</name>
    <name type="common">Northern red oak</name>
    <name type="synonym">Quercus borealis</name>
    <dbReference type="NCBI Taxonomy" id="3512"/>
    <lineage>
        <taxon>Eukaryota</taxon>
        <taxon>Viridiplantae</taxon>
        <taxon>Streptophyta</taxon>
        <taxon>Embryophyta</taxon>
        <taxon>Tracheophyta</taxon>
        <taxon>Spermatophyta</taxon>
        <taxon>Magnoliopsida</taxon>
        <taxon>eudicotyledons</taxon>
        <taxon>Gunneridae</taxon>
        <taxon>Pentapetalae</taxon>
        <taxon>rosids</taxon>
        <taxon>fabids</taxon>
        <taxon>Fagales</taxon>
        <taxon>Fagaceae</taxon>
        <taxon>Quercus</taxon>
    </lineage>
</organism>
<evidence type="ECO:0000313" key="1">
    <source>
        <dbReference type="EMBL" id="KAK4591759.1"/>
    </source>
</evidence>
<dbReference type="AlphaFoldDB" id="A0AAN7IW90"/>